<name>A0A2P6TDR3_CHLSO</name>
<dbReference type="Gene3D" id="2.130.10.10">
    <property type="entry name" value="YVTN repeat-like/Quinoprotein amine dehydrogenase"/>
    <property type="match status" value="1"/>
</dbReference>
<accession>A0A2P6TDR3</accession>
<dbReference type="AlphaFoldDB" id="A0A2P6TDR3"/>
<sequence>MAAIALGGIGLRLVDLPKTGPVTVISPPDIQGCAVNAVAFSQDGSVLACGTTSSGPVYLLDFTSHRLLATLPPQAGLVKDARAAVTHLDFLADGLSLVSQWDGGAAVYSLAAGGLTWSLGLPVTVLAKGASGYWADFD</sequence>
<proteinExistence type="predicted"/>
<dbReference type="Proteomes" id="UP000239899">
    <property type="component" value="Unassembled WGS sequence"/>
</dbReference>
<evidence type="ECO:0000313" key="1">
    <source>
        <dbReference type="EMBL" id="PRW20769.1"/>
    </source>
</evidence>
<organism evidence="1 2">
    <name type="scientific">Chlorella sorokiniana</name>
    <name type="common">Freshwater green alga</name>
    <dbReference type="NCBI Taxonomy" id="3076"/>
    <lineage>
        <taxon>Eukaryota</taxon>
        <taxon>Viridiplantae</taxon>
        <taxon>Chlorophyta</taxon>
        <taxon>core chlorophytes</taxon>
        <taxon>Trebouxiophyceae</taxon>
        <taxon>Chlorellales</taxon>
        <taxon>Chlorellaceae</taxon>
        <taxon>Chlorella clade</taxon>
        <taxon>Chlorella</taxon>
    </lineage>
</organism>
<comment type="caution">
    <text evidence="1">The sequence shown here is derived from an EMBL/GenBank/DDBJ whole genome shotgun (WGS) entry which is preliminary data.</text>
</comment>
<protein>
    <submittedName>
        <fullName evidence="1">WD40 repeat-containing</fullName>
    </submittedName>
</protein>
<dbReference type="InterPro" id="IPR015943">
    <property type="entry name" value="WD40/YVTN_repeat-like_dom_sf"/>
</dbReference>
<evidence type="ECO:0000313" key="2">
    <source>
        <dbReference type="Proteomes" id="UP000239899"/>
    </source>
</evidence>
<dbReference type="SUPFAM" id="SSF50969">
    <property type="entry name" value="YVTN repeat-like/Quinoprotein amine dehydrogenase"/>
    <property type="match status" value="1"/>
</dbReference>
<dbReference type="InterPro" id="IPR011044">
    <property type="entry name" value="Quino_amine_DH_bsu"/>
</dbReference>
<gene>
    <name evidence="1" type="ORF">C2E21_8788</name>
</gene>
<keyword evidence="2" id="KW-1185">Reference proteome</keyword>
<reference evidence="1 2" key="1">
    <citation type="journal article" date="2018" name="Plant J.">
        <title>Genome sequences of Chlorella sorokiniana UTEX 1602 and Micractinium conductrix SAG 241.80: implications to maltose excretion by a green alga.</title>
        <authorList>
            <person name="Arriola M.B."/>
            <person name="Velmurugan N."/>
            <person name="Zhang Y."/>
            <person name="Plunkett M.H."/>
            <person name="Hondzo H."/>
            <person name="Barney B.M."/>
        </authorList>
    </citation>
    <scope>NUCLEOTIDE SEQUENCE [LARGE SCALE GENOMIC DNA]</scope>
    <source>
        <strain evidence="2">UTEX 1602</strain>
    </source>
</reference>
<dbReference type="EMBL" id="LHPG02000022">
    <property type="protein sequence ID" value="PRW20769.1"/>
    <property type="molecule type" value="Genomic_DNA"/>
</dbReference>